<feature type="transmembrane region" description="Helical" evidence="1">
    <location>
        <begin position="186"/>
        <end position="204"/>
    </location>
</feature>
<keyword evidence="1" id="KW-0812">Transmembrane</keyword>
<dbReference type="OrthoDB" id="2372817at2"/>
<feature type="transmembrane region" description="Helical" evidence="1">
    <location>
        <begin position="48"/>
        <end position="73"/>
    </location>
</feature>
<comment type="caution">
    <text evidence="3">The sequence shown here is derived from an EMBL/GenBank/DDBJ whole genome shotgun (WGS) entry which is preliminary data.</text>
</comment>
<evidence type="ECO:0000313" key="3">
    <source>
        <dbReference type="EMBL" id="TDY45220.1"/>
    </source>
</evidence>
<sequence>MSDRLSLAQALSMNTGIWITVGLTMAFVILSVVLSRSFAKSYARQFRLLFRILPFAPSFLCVWMLVTMLAGGWQVRGSTLELRTDVGVTTVDLARASADWVVPDGPYAPAVRMYGTSAGDYQTGLFRLKNGETAIVYRLGHYPELAISDGHHLVLISTLNVHALADRVADFGAPLPSAQYTAAVPIHWSAAVAAFLISCLFVYLQIHLARTYRDHLPDEVVSHWGVGGKANGWMSRKAFLRVGVIVAVGFGVLFSGTSLVSWVGLGMCIYVQLVLWAAMKAAIEINARGQMNTSTSR</sequence>
<reference evidence="3 4" key="1">
    <citation type="submission" date="2019-03" db="EMBL/GenBank/DDBJ databases">
        <title>Genomic Encyclopedia of Type Strains, Phase IV (KMG-IV): sequencing the most valuable type-strain genomes for metagenomic binning, comparative biology and taxonomic classification.</title>
        <authorList>
            <person name="Goeker M."/>
        </authorList>
    </citation>
    <scope>NUCLEOTIDE SEQUENCE [LARGE SCALE GENOMIC DNA]</scope>
    <source>
        <strain evidence="3 4">DSM 17974</strain>
    </source>
</reference>
<feature type="transmembrane region" description="Helical" evidence="1">
    <location>
        <begin position="238"/>
        <end position="256"/>
    </location>
</feature>
<dbReference type="Proteomes" id="UP000294581">
    <property type="component" value="Unassembled WGS sequence"/>
</dbReference>
<feature type="transmembrane region" description="Helical" evidence="1">
    <location>
        <begin position="15"/>
        <end position="36"/>
    </location>
</feature>
<proteinExistence type="predicted"/>
<protein>
    <submittedName>
        <fullName evidence="3">Uncharacterized protein DUF1648</fullName>
    </submittedName>
</protein>
<dbReference type="InterPro" id="IPR012867">
    <property type="entry name" value="DUF1648"/>
</dbReference>
<feature type="domain" description="DUF1648" evidence="2">
    <location>
        <begin position="212"/>
        <end position="237"/>
    </location>
</feature>
<feature type="transmembrane region" description="Helical" evidence="1">
    <location>
        <begin position="262"/>
        <end position="283"/>
    </location>
</feature>
<evidence type="ECO:0000259" key="2">
    <source>
        <dbReference type="Pfam" id="PF07853"/>
    </source>
</evidence>
<dbReference type="AlphaFoldDB" id="A0A4R8LNJ8"/>
<dbReference type="RefSeq" id="WP_134159764.1">
    <property type="nucleotide sequence ID" value="NZ_SORF01000008.1"/>
</dbReference>
<dbReference type="EMBL" id="SORF01000008">
    <property type="protein sequence ID" value="TDY45220.1"/>
    <property type="molecule type" value="Genomic_DNA"/>
</dbReference>
<accession>A0A4R8LNJ8</accession>
<keyword evidence="1" id="KW-0472">Membrane</keyword>
<name>A0A4R8LNJ8_9BACL</name>
<gene>
    <name evidence="3" type="ORF">C7445_10830</name>
</gene>
<evidence type="ECO:0000313" key="4">
    <source>
        <dbReference type="Proteomes" id="UP000294581"/>
    </source>
</evidence>
<keyword evidence="1" id="KW-1133">Transmembrane helix</keyword>
<dbReference type="Pfam" id="PF07853">
    <property type="entry name" value="DUF1648"/>
    <property type="match status" value="1"/>
</dbReference>
<evidence type="ECO:0000256" key="1">
    <source>
        <dbReference type="SAM" id="Phobius"/>
    </source>
</evidence>
<keyword evidence="4" id="KW-1185">Reference proteome</keyword>
<organism evidence="3 4">
    <name type="scientific">Alicyclobacillus sacchari</name>
    <dbReference type="NCBI Taxonomy" id="392010"/>
    <lineage>
        <taxon>Bacteria</taxon>
        <taxon>Bacillati</taxon>
        <taxon>Bacillota</taxon>
        <taxon>Bacilli</taxon>
        <taxon>Bacillales</taxon>
        <taxon>Alicyclobacillaceae</taxon>
        <taxon>Alicyclobacillus</taxon>
    </lineage>
</organism>